<accession>A0A9W4A814</accession>
<proteinExistence type="predicted"/>
<dbReference type="EMBL" id="AP014865">
    <property type="protein sequence ID" value="BAR87097.1"/>
    <property type="molecule type" value="Genomic_DNA"/>
</dbReference>
<evidence type="ECO:0000313" key="1">
    <source>
        <dbReference type="EMBL" id="BAR87097.1"/>
    </source>
</evidence>
<keyword evidence="1" id="KW-0614">Plasmid</keyword>
<evidence type="ECO:0000313" key="2">
    <source>
        <dbReference type="Proteomes" id="UP000055316"/>
    </source>
</evidence>
<name>A0A9W4A814_BACTO</name>
<protein>
    <submittedName>
        <fullName evidence="1">Probable protein</fullName>
    </submittedName>
</protein>
<sequence>MQITAQIRLRKRTKGLMIKALQGMQGRTKGIEELSILKVKDFLECFNFNT</sequence>
<organism evidence="1 2">
    <name type="scientific">Bacillus thuringiensis subsp. tolworthi</name>
    <dbReference type="NCBI Taxonomy" id="1442"/>
    <lineage>
        <taxon>Bacteria</taxon>
        <taxon>Bacillati</taxon>
        <taxon>Bacillota</taxon>
        <taxon>Bacilli</taxon>
        <taxon>Bacillales</taxon>
        <taxon>Bacillaceae</taxon>
        <taxon>Bacillus</taxon>
        <taxon>Bacillus cereus group</taxon>
    </lineage>
</organism>
<dbReference type="Proteomes" id="UP000055316">
    <property type="component" value="Plasmid pKK1"/>
</dbReference>
<gene>
    <name evidence="1" type="ORF">KNN_06362</name>
</gene>
<dbReference type="AlphaFoldDB" id="A0A9W4A814"/>
<geneLocation type="plasmid" evidence="2">
    <name>pKK1 DNA</name>
</geneLocation>
<reference evidence="1 2" key="1">
    <citation type="submission" date="2015-05" db="EMBL/GenBank/DDBJ databases">
        <title>Whole genome sequence of Bacillus thuringiensis serovar tolworthi Pasteur Institute Standard strain.</title>
        <authorList>
            <person name="Kanda K."/>
            <person name="Nakashima K."/>
            <person name="Nagano Y."/>
        </authorList>
    </citation>
    <scope>NUCLEOTIDE SEQUENCE [LARGE SCALE GENOMIC DNA]</scope>
    <source>
        <strain evidence="1 2">Pasteur Institute Standard strain</strain>
        <plasmid evidence="2">pKK1 DNA</plasmid>
    </source>
</reference>